<feature type="transmembrane region" description="Helical" evidence="1">
    <location>
        <begin position="109"/>
        <end position="127"/>
    </location>
</feature>
<protein>
    <submittedName>
        <fullName evidence="2">Uncharacterized protein</fullName>
    </submittedName>
</protein>
<keyword evidence="1" id="KW-0812">Transmembrane</keyword>
<proteinExistence type="predicted"/>
<evidence type="ECO:0000313" key="2">
    <source>
        <dbReference type="EMBL" id="TYO92021.1"/>
    </source>
</evidence>
<accession>A0ABY3NG78</accession>
<organism evidence="2 3">
    <name type="scientific">Elizabethkingia miricola</name>
    <name type="common">Chryseobacterium miricola</name>
    <dbReference type="NCBI Taxonomy" id="172045"/>
    <lineage>
        <taxon>Bacteria</taxon>
        <taxon>Pseudomonadati</taxon>
        <taxon>Bacteroidota</taxon>
        <taxon>Flavobacteriia</taxon>
        <taxon>Flavobacteriales</taxon>
        <taxon>Weeksellaceae</taxon>
        <taxon>Elizabethkingia</taxon>
    </lineage>
</organism>
<sequence length="128" mass="14618">MTLLNNAIEAIQIGLEDFKSTDPRRASSALRNIFAGTLLLFKEKLSRLSPDDNSILIQQTIIPSLDDAGVLFFKGKGHKTVDFAQINLTYKMFMISFYTFYAIDQHKTYFIKINFALNFVTIIFLLLV</sequence>
<gene>
    <name evidence="2" type="ORF">LX74_01678</name>
</gene>
<name>A0ABY3NG78_ELIMR</name>
<feature type="transmembrane region" description="Helical" evidence="1">
    <location>
        <begin position="83"/>
        <end position="103"/>
    </location>
</feature>
<dbReference type="EMBL" id="VNHK01000005">
    <property type="protein sequence ID" value="TYO92021.1"/>
    <property type="molecule type" value="Genomic_DNA"/>
</dbReference>
<reference evidence="2 3" key="1">
    <citation type="submission" date="2019-07" db="EMBL/GenBank/DDBJ databases">
        <title>Genomic Encyclopedia of Archaeal and Bacterial Type Strains, Phase II (KMG-II): from individual species to whole genera.</title>
        <authorList>
            <person name="Goeker M."/>
        </authorList>
    </citation>
    <scope>NUCLEOTIDE SEQUENCE [LARGE SCALE GENOMIC DNA]</scope>
    <source>
        <strain evidence="2 3">DSM 14571</strain>
    </source>
</reference>
<keyword evidence="1" id="KW-0472">Membrane</keyword>
<keyword evidence="3" id="KW-1185">Reference proteome</keyword>
<evidence type="ECO:0000313" key="3">
    <source>
        <dbReference type="Proteomes" id="UP000324513"/>
    </source>
</evidence>
<comment type="caution">
    <text evidence="2">The sequence shown here is derived from an EMBL/GenBank/DDBJ whole genome shotgun (WGS) entry which is preliminary data.</text>
</comment>
<dbReference type="Proteomes" id="UP000324513">
    <property type="component" value="Unassembled WGS sequence"/>
</dbReference>
<evidence type="ECO:0000256" key="1">
    <source>
        <dbReference type="SAM" id="Phobius"/>
    </source>
</evidence>
<dbReference type="RefSeq" id="WP_065080898.1">
    <property type="nucleotide sequence ID" value="NZ_FLSS01000036.1"/>
</dbReference>
<keyword evidence="1" id="KW-1133">Transmembrane helix</keyword>